<feature type="transmembrane region" description="Helical" evidence="5">
    <location>
        <begin position="375"/>
        <end position="395"/>
    </location>
</feature>
<feature type="transmembrane region" description="Helical" evidence="5">
    <location>
        <begin position="49"/>
        <end position="66"/>
    </location>
</feature>
<keyword evidence="2 5" id="KW-0812">Transmembrane</keyword>
<name>A0A2T2NW66_CORCC</name>
<dbReference type="PANTHER" id="PTHR23501:SF158">
    <property type="entry name" value="TRANSPORTER, PUTATIVE (AFU_ORTHOLOGUE AFUA_5G14490)-RELATED"/>
    <property type="match status" value="1"/>
</dbReference>
<evidence type="ECO:0000313" key="7">
    <source>
        <dbReference type="EMBL" id="PSN69640.1"/>
    </source>
</evidence>
<dbReference type="InterPro" id="IPR020846">
    <property type="entry name" value="MFS_dom"/>
</dbReference>
<keyword evidence="3 5" id="KW-1133">Transmembrane helix</keyword>
<feature type="transmembrane region" description="Helical" evidence="5">
    <location>
        <begin position="142"/>
        <end position="162"/>
    </location>
</feature>
<dbReference type="AlphaFoldDB" id="A0A2T2NW66"/>
<dbReference type="EMBL" id="KZ678132">
    <property type="protein sequence ID" value="PSN69640.1"/>
    <property type="molecule type" value="Genomic_DNA"/>
</dbReference>
<dbReference type="Pfam" id="PF07690">
    <property type="entry name" value="MFS_1"/>
    <property type="match status" value="2"/>
</dbReference>
<dbReference type="InterPro" id="IPR011701">
    <property type="entry name" value="MFS"/>
</dbReference>
<dbReference type="Gene3D" id="1.20.1250.20">
    <property type="entry name" value="MFS general substrate transporter like domains"/>
    <property type="match status" value="1"/>
</dbReference>
<feature type="domain" description="Major facilitator superfamily (MFS) profile" evidence="6">
    <location>
        <begin position="52"/>
        <end position="543"/>
    </location>
</feature>
<dbReference type="PRINTS" id="PR01036">
    <property type="entry name" value="TCRTETB"/>
</dbReference>
<accession>A0A2T2NW66</accession>
<dbReference type="PROSITE" id="PS50850">
    <property type="entry name" value="MFS"/>
    <property type="match status" value="1"/>
</dbReference>
<dbReference type="Proteomes" id="UP000240883">
    <property type="component" value="Unassembled WGS sequence"/>
</dbReference>
<feature type="transmembrane region" description="Helical" evidence="5">
    <location>
        <begin position="205"/>
        <end position="228"/>
    </location>
</feature>
<feature type="transmembrane region" description="Helical" evidence="5">
    <location>
        <begin position="311"/>
        <end position="335"/>
    </location>
</feature>
<keyword evidence="4 5" id="KW-0472">Membrane</keyword>
<evidence type="ECO:0000256" key="4">
    <source>
        <dbReference type="ARBA" id="ARBA00023136"/>
    </source>
</evidence>
<dbReference type="OrthoDB" id="10021397at2759"/>
<feature type="transmembrane region" description="Helical" evidence="5">
    <location>
        <begin position="86"/>
        <end position="105"/>
    </location>
</feature>
<feature type="transmembrane region" description="Helical" evidence="5">
    <location>
        <begin position="520"/>
        <end position="538"/>
    </location>
</feature>
<feature type="transmembrane region" description="Helical" evidence="5">
    <location>
        <begin position="401"/>
        <end position="419"/>
    </location>
</feature>
<dbReference type="GO" id="GO:0022857">
    <property type="term" value="F:transmembrane transporter activity"/>
    <property type="evidence" value="ECO:0007669"/>
    <property type="project" value="InterPro"/>
</dbReference>
<feature type="transmembrane region" description="Helical" evidence="5">
    <location>
        <begin position="347"/>
        <end position="368"/>
    </location>
</feature>
<feature type="transmembrane region" description="Helical" evidence="5">
    <location>
        <begin position="174"/>
        <end position="193"/>
    </location>
</feature>
<feature type="transmembrane region" description="Helical" evidence="5">
    <location>
        <begin position="440"/>
        <end position="461"/>
    </location>
</feature>
<evidence type="ECO:0000256" key="1">
    <source>
        <dbReference type="ARBA" id="ARBA00004141"/>
    </source>
</evidence>
<proteinExistence type="predicted"/>
<evidence type="ECO:0000259" key="6">
    <source>
        <dbReference type="PROSITE" id="PS50850"/>
    </source>
</evidence>
<dbReference type="SUPFAM" id="SSF103473">
    <property type="entry name" value="MFS general substrate transporter"/>
    <property type="match status" value="1"/>
</dbReference>
<sequence>MGTATPVAAPHLDSISIAEAGDDINVAQETQELQPETVEFGPKRSRVRIFAIMAGLCAAVFIPALNQTVVGTAIPTISADLNSSTGYAWISAAHLLANAIASPIWSKCSDIWGRKVILLSALVLYFMYSIICAMATSMEMLIIGRAFQGTAGGGLIQIVYAVISDIFSMRERTLYLGLLQLVWATAGGLGPLIGGIFAEYVSWRWVFWINLPIAFVVFVLLFTFLDVHNPKTGIVQGIQAVDWLGILTLAAFMICLLLGLNFGGELAPWNSPLVICLLVFGIAMIPVFFFCESKARYPLVPFDLFKAASNVAVLVIGFMHDLTVFAVEFFLPLYFQSVKNASPLESGYRIIPVTLMQALVGIATGLIVHRTGRYLDVIWVGVALLTLGNGLYINLSVSSSLGSIIAFQIVAATGAGLLFQPPLIALQAMVPPSKTASATATLGLVRSLSTSVAIVLGQVIFANGMQSRQSSLLEQGLPQSLVERFSGSQAAAHTLIVGDIEDLGFRTAIKGAFADSLRGVWILCTCSAACAIIASAFVSKQILSKEHVEHRTGLNNM</sequence>
<feature type="transmembrane region" description="Helical" evidence="5">
    <location>
        <begin position="240"/>
        <end position="260"/>
    </location>
</feature>
<comment type="subcellular location">
    <subcellularLocation>
        <location evidence="1">Membrane</location>
        <topology evidence="1">Multi-pass membrane protein</topology>
    </subcellularLocation>
</comment>
<reference evidence="7 8" key="1">
    <citation type="journal article" date="2018" name="Front. Microbiol.">
        <title>Genome-Wide Analysis of Corynespora cassiicola Leaf Fall Disease Putative Effectors.</title>
        <authorList>
            <person name="Lopez D."/>
            <person name="Ribeiro S."/>
            <person name="Label P."/>
            <person name="Fumanal B."/>
            <person name="Venisse J.S."/>
            <person name="Kohler A."/>
            <person name="de Oliveira R.R."/>
            <person name="Labutti K."/>
            <person name="Lipzen A."/>
            <person name="Lail K."/>
            <person name="Bauer D."/>
            <person name="Ohm R.A."/>
            <person name="Barry K.W."/>
            <person name="Spatafora J."/>
            <person name="Grigoriev I.V."/>
            <person name="Martin F.M."/>
            <person name="Pujade-Renaud V."/>
        </authorList>
    </citation>
    <scope>NUCLEOTIDE SEQUENCE [LARGE SCALE GENOMIC DNA]</scope>
    <source>
        <strain evidence="7 8">Philippines</strain>
    </source>
</reference>
<evidence type="ECO:0000256" key="5">
    <source>
        <dbReference type="SAM" id="Phobius"/>
    </source>
</evidence>
<dbReference type="GO" id="GO:0005886">
    <property type="term" value="C:plasma membrane"/>
    <property type="evidence" value="ECO:0007669"/>
    <property type="project" value="TreeGrafter"/>
</dbReference>
<evidence type="ECO:0000313" key="8">
    <source>
        <dbReference type="Proteomes" id="UP000240883"/>
    </source>
</evidence>
<dbReference type="Gene3D" id="1.20.1720.10">
    <property type="entry name" value="Multidrug resistance protein D"/>
    <property type="match status" value="1"/>
</dbReference>
<feature type="transmembrane region" description="Helical" evidence="5">
    <location>
        <begin position="117"/>
        <end position="136"/>
    </location>
</feature>
<evidence type="ECO:0000256" key="3">
    <source>
        <dbReference type="ARBA" id="ARBA00022989"/>
    </source>
</evidence>
<feature type="transmembrane region" description="Helical" evidence="5">
    <location>
        <begin position="272"/>
        <end position="291"/>
    </location>
</feature>
<dbReference type="PANTHER" id="PTHR23501">
    <property type="entry name" value="MAJOR FACILITATOR SUPERFAMILY"/>
    <property type="match status" value="1"/>
</dbReference>
<gene>
    <name evidence="7" type="ORF">BS50DRAFT_292521</name>
</gene>
<organism evidence="7 8">
    <name type="scientific">Corynespora cassiicola Philippines</name>
    <dbReference type="NCBI Taxonomy" id="1448308"/>
    <lineage>
        <taxon>Eukaryota</taxon>
        <taxon>Fungi</taxon>
        <taxon>Dikarya</taxon>
        <taxon>Ascomycota</taxon>
        <taxon>Pezizomycotina</taxon>
        <taxon>Dothideomycetes</taxon>
        <taxon>Pleosporomycetidae</taxon>
        <taxon>Pleosporales</taxon>
        <taxon>Corynesporascaceae</taxon>
        <taxon>Corynespora</taxon>
    </lineage>
</organism>
<dbReference type="InterPro" id="IPR036259">
    <property type="entry name" value="MFS_trans_sf"/>
</dbReference>
<protein>
    <submittedName>
        <fullName evidence="7">Putative MFS transporter</fullName>
    </submittedName>
</protein>
<evidence type="ECO:0000256" key="2">
    <source>
        <dbReference type="ARBA" id="ARBA00022692"/>
    </source>
</evidence>
<keyword evidence="8" id="KW-1185">Reference proteome</keyword>